<name>A0ABT6K8W7_9CYAN</name>
<evidence type="ECO:0000313" key="1">
    <source>
        <dbReference type="EMBL" id="MDH6058818.1"/>
    </source>
</evidence>
<comment type="caution">
    <text evidence="1">The sequence shown here is derived from an EMBL/GenBank/DDBJ whole genome shotgun (WGS) entry which is preliminary data.</text>
</comment>
<reference evidence="1 2" key="1">
    <citation type="journal article" date="2023" name="J. Phycol.">
        <title>Chrysosporum ovalisporum is synonymous with the true-branching cyanobacterium Umezakia natans (Nostocales/Aphanizomenonaceae).</title>
        <authorList>
            <person name="McGregor G.B."/>
            <person name="Sendall B.C."/>
            <person name="Niiyama Y."/>
            <person name="Tuji A."/>
            <person name="Willis A."/>
        </authorList>
    </citation>
    <scope>NUCLEOTIDE SEQUENCE [LARGE SCALE GENOMIC DNA]</scope>
    <source>
        <strain evidence="1 2">FSS-43</strain>
    </source>
</reference>
<evidence type="ECO:0000313" key="2">
    <source>
        <dbReference type="Proteomes" id="UP001159371"/>
    </source>
</evidence>
<gene>
    <name evidence="1" type="ORF">NWP19_19110</name>
</gene>
<proteinExistence type="predicted"/>
<organism evidence="1 2">
    <name type="scientific">Umezakia ovalisporum FSS-43</name>
    <dbReference type="NCBI Taxonomy" id="2740520"/>
    <lineage>
        <taxon>Bacteria</taxon>
        <taxon>Bacillati</taxon>
        <taxon>Cyanobacteriota</taxon>
        <taxon>Cyanophyceae</taxon>
        <taxon>Nostocales</taxon>
        <taxon>Nodulariaceae</taxon>
        <taxon>Umezakia</taxon>
    </lineage>
</organism>
<protein>
    <submittedName>
        <fullName evidence="1">Uncharacterized protein</fullName>
    </submittedName>
</protein>
<dbReference type="RefSeq" id="WP_280657730.1">
    <property type="nucleotide sequence ID" value="NZ_JANQDO010000112.1"/>
</dbReference>
<accession>A0ABT6K8W7</accession>
<dbReference type="Proteomes" id="UP001159371">
    <property type="component" value="Unassembled WGS sequence"/>
</dbReference>
<dbReference type="EMBL" id="JANQDO010000112">
    <property type="protein sequence ID" value="MDH6058818.1"/>
    <property type="molecule type" value="Genomic_DNA"/>
</dbReference>
<keyword evidence="2" id="KW-1185">Reference proteome</keyword>
<sequence length="98" mass="10438">MSSLVSQALFCQSGKSVQVKNKALALRNSQEHMNIEASLDKDAAARICGSGEKLNGQFTPILTSEGFLLKKAKCDSLRGHPKKCSVLLTACVAMAIPC</sequence>